<reference evidence="2" key="1">
    <citation type="journal article" date="2019" name="Int. J. Syst. Evol. Microbiol.">
        <title>The Global Catalogue of Microorganisms (GCM) 10K type strain sequencing project: providing services to taxonomists for standard genome sequencing and annotation.</title>
        <authorList>
            <consortium name="The Broad Institute Genomics Platform"/>
            <consortium name="The Broad Institute Genome Sequencing Center for Infectious Disease"/>
            <person name="Wu L."/>
            <person name="Ma J."/>
        </authorList>
    </citation>
    <scope>NUCLEOTIDE SEQUENCE [LARGE SCALE GENOMIC DNA]</scope>
    <source>
        <strain evidence="2">NCAIM B.01391</strain>
    </source>
</reference>
<evidence type="ECO:0000313" key="1">
    <source>
        <dbReference type="EMBL" id="MFC5423140.1"/>
    </source>
</evidence>
<comment type="caution">
    <text evidence="1">The sequence shown here is derived from an EMBL/GenBank/DDBJ whole genome shotgun (WGS) entry which is preliminary data.</text>
</comment>
<sequence length="94" mass="10008">MISLAVSLLLVGCGEQSNDASTSNDSSPDQLISRATAPTIVWFLENPDALEGTWKLCRSNPGEHGSKAACVNAGQAHERVLMLGRERALSSLKQ</sequence>
<gene>
    <name evidence="1" type="ORF">ACFPOB_26685</name>
</gene>
<evidence type="ECO:0000313" key="2">
    <source>
        <dbReference type="Proteomes" id="UP001596053"/>
    </source>
</evidence>
<organism evidence="1 2">
    <name type="scientific">Bosea eneae</name>
    <dbReference type="NCBI Taxonomy" id="151454"/>
    <lineage>
        <taxon>Bacteria</taxon>
        <taxon>Pseudomonadati</taxon>
        <taxon>Pseudomonadota</taxon>
        <taxon>Alphaproteobacteria</taxon>
        <taxon>Hyphomicrobiales</taxon>
        <taxon>Boseaceae</taxon>
        <taxon>Bosea</taxon>
    </lineage>
</organism>
<proteinExistence type="predicted"/>
<dbReference type="EMBL" id="JBHSLW010000064">
    <property type="protein sequence ID" value="MFC5423140.1"/>
    <property type="molecule type" value="Genomic_DNA"/>
</dbReference>
<name>A0ABW0J0I9_9HYPH</name>
<dbReference type="Proteomes" id="UP001596053">
    <property type="component" value="Unassembled WGS sequence"/>
</dbReference>
<dbReference type="RefSeq" id="WP_377801326.1">
    <property type="nucleotide sequence ID" value="NZ_JBHSLW010000064.1"/>
</dbReference>
<accession>A0ABW0J0I9</accession>
<protein>
    <submittedName>
        <fullName evidence="1">Uncharacterized protein</fullName>
    </submittedName>
</protein>
<keyword evidence="2" id="KW-1185">Reference proteome</keyword>